<evidence type="ECO:0000313" key="1">
    <source>
        <dbReference type="EMBL" id="KAK1435178.1"/>
    </source>
</evidence>
<organism evidence="1 2">
    <name type="scientific">Tagetes erecta</name>
    <name type="common">African marigold</name>
    <dbReference type="NCBI Taxonomy" id="13708"/>
    <lineage>
        <taxon>Eukaryota</taxon>
        <taxon>Viridiplantae</taxon>
        <taxon>Streptophyta</taxon>
        <taxon>Embryophyta</taxon>
        <taxon>Tracheophyta</taxon>
        <taxon>Spermatophyta</taxon>
        <taxon>Magnoliopsida</taxon>
        <taxon>eudicotyledons</taxon>
        <taxon>Gunneridae</taxon>
        <taxon>Pentapetalae</taxon>
        <taxon>asterids</taxon>
        <taxon>campanulids</taxon>
        <taxon>Asterales</taxon>
        <taxon>Asteraceae</taxon>
        <taxon>Asteroideae</taxon>
        <taxon>Heliantheae alliance</taxon>
        <taxon>Tageteae</taxon>
        <taxon>Tagetes</taxon>
    </lineage>
</organism>
<name>A0AAD8L628_TARER</name>
<sequence>MKGGEGCIGFEPGRVLKICELVGCRDYDLRSGPPITPSKFGFDKEYSLVNNSDSVLTPAVNGGSIDVGNVAPVVNW</sequence>
<proteinExistence type="predicted"/>
<reference evidence="1" key="1">
    <citation type="journal article" date="2023" name="bioRxiv">
        <title>Improved chromosome-level genome assembly for marigold (Tagetes erecta).</title>
        <authorList>
            <person name="Jiang F."/>
            <person name="Yuan L."/>
            <person name="Wang S."/>
            <person name="Wang H."/>
            <person name="Xu D."/>
            <person name="Wang A."/>
            <person name="Fan W."/>
        </authorList>
    </citation>
    <scope>NUCLEOTIDE SEQUENCE</scope>
    <source>
        <strain evidence="1">WSJ</strain>
        <tissue evidence="1">Leaf</tissue>
    </source>
</reference>
<dbReference type="EMBL" id="JAUHHV010000001">
    <property type="protein sequence ID" value="KAK1435178.1"/>
    <property type="molecule type" value="Genomic_DNA"/>
</dbReference>
<comment type="caution">
    <text evidence="1">The sequence shown here is derived from an EMBL/GenBank/DDBJ whole genome shotgun (WGS) entry which is preliminary data.</text>
</comment>
<evidence type="ECO:0000313" key="2">
    <source>
        <dbReference type="Proteomes" id="UP001229421"/>
    </source>
</evidence>
<gene>
    <name evidence="1" type="ORF">QVD17_00939</name>
</gene>
<protein>
    <submittedName>
        <fullName evidence="1">Uncharacterized protein</fullName>
    </submittedName>
</protein>
<dbReference type="Proteomes" id="UP001229421">
    <property type="component" value="Unassembled WGS sequence"/>
</dbReference>
<dbReference type="AlphaFoldDB" id="A0AAD8L628"/>
<keyword evidence="2" id="KW-1185">Reference proteome</keyword>
<accession>A0AAD8L628</accession>